<sequence length="200" mass="22957">MKTISLLRPLLEFGGALLVLLVGLRVLTGLFGTKRTTYQVTFGRQLALLFWPLLCLSMGLPFLASFLFAGTLSGFELILLLSFSALVLGFATPALLLHLHYYVRNHATALVFEPKQNLLEVYEHGQRSPFERADILRVDYVRCSSRRLFWSNYEYVQLHLRNGQVLTLTSLLLKLDPLVAFLRNTNLQNREKWFCIIQRP</sequence>
<protein>
    <recommendedName>
        <fullName evidence="2">PH domain-containing protein</fullName>
    </recommendedName>
</protein>
<feature type="transmembrane region" description="Helical" evidence="1">
    <location>
        <begin position="6"/>
        <end position="27"/>
    </location>
</feature>
<evidence type="ECO:0000256" key="1">
    <source>
        <dbReference type="SAM" id="Phobius"/>
    </source>
</evidence>
<evidence type="ECO:0000259" key="2">
    <source>
        <dbReference type="Pfam" id="PF26566"/>
    </source>
</evidence>
<feature type="domain" description="PH" evidence="2">
    <location>
        <begin position="37"/>
        <end position="179"/>
    </location>
</feature>
<dbReference type="EMBL" id="CP114767">
    <property type="protein sequence ID" value="WBA41534.1"/>
    <property type="molecule type" value="Genomic_DNA"/>
</dbReference>
<feature type="transmembrane region" description="Helical" evidence="1">
    <location>
        <begin position="48"/>
        <end position="71"/>
    </location>
</feature>
<keyword evidence="1" id="KW-0472">Membrane</keyword>
<evidence type="ECO:0000313" key="4">
    <source>
        <dbReference type="Proteomes" id="UP001211005"/>
    </source>
</evidence>
<dbReference type="InterPro" id="IPR058916">
    <property type="entry name" value="PH_40"/>
</dbReference>
<evidence type="ECO:0000313" key="3">
    <source>
        <dbReference type="EMBL" id="WBA41534.1"/>
    </source>
</evidence>
<dbReference type="Proteomes" id="UP001211005">
    <property type="component" value="Chromosome"/>
</dbReference>
<dbReference type="Pfam" id="PF26566">
    <property type="entry name" value="PH_40"/>
    <property type="match status" value="1"/>
</dbReference>
<gene>
    <name evidence="3" type="ORF">O3303_17175</name>
</gene>
<reference evidence="3 4" key="1">
    <citation type="submission" date="2022-12" db="EMBL/GenBank/DDBJ databases">
        <title>Hymenobacter canadensis sp. nov. isolated from lake water of the Cambridge Bay, Canada.</title>
        <authorList>
            <person name="Kim W.H."/>
            <person name="Lee Y.M."/>
        </authorList>
    </citation>
    <scope>NUCLEOTIDE SEQUENCE [LARGE SCALE GENOMIC DNA]</scope>
    <source>
        <strain evidence="3 4">PAMC 29467</strain>
    </source>
</reference>
<proteinExistence type="predicted"/>
<feature type="transmembrane region" description="Helical" evidence="1">
    <location>
        <begin position="77"/>
        <end position="97"/>
    </location>
</feature>
<name>A0ABY7LNV4_9BACT</name>
<organism evidence="3 4">
    <name type="scientific">Hymenobacter canadensis</name>
    <dbReference type="NCBI Taxonomy" id="2999067"/>
    <lineage>
        <taxon>Bacteria</taxon>
        <taxon>Pseudomonadati</taxon>
        <taxon>Bacteroidota</taxon>
        <taxon>Cytophagia</taxon>
        <taxon>Cytophagales</taxon>
        <taxon>Hymenobacteraceae</taxon>
        <taxon>Hymenobacter</taxon>
    </lineage>
</organism>
<keyword evidence="4" id="KW-1185">Reference proteome</keyword>
<keyword evidence="1" id="KW-0812">Transmembrane</keyword>
<accession>A0ABY7LNV4</accession>
<dbReference type="RefSeq" id="WP_269559601.1">
    <property type="nucleotide sequence ID" value="NZ_CP114767.1"/>
</dbReference>
<keyword evidence="1" id="KW-1133">Transmembrane helix</keyword>